<dbReference type="EMBL" id="RZIJ01000013">
    <property type="protein sequence ID" value="RUQ68899.1"/>
    <property type="molecule type" value="Genomic_DNA"/>
</dbReference>
<protein>
    <submittedName>
        <fullName evidence="1">Uncharacterized protein</fullName>
    </submittedName>
</protein>
<name>A0A433J6S3_9PROT</name>
<dbReference type="OrthoDB" id="9796518at2"/>
<dbReference type="RefSeq" id="WP_127000036.1">
    <property type="nucleotide sequence ID" value="NZ_CP173195.1"/>
</dbReference>
<evidence type="ECO:0000313" key="2">
    <source>
        <dbReference type="Proteomes" id="UP000280346"/>
    </source>
</evidence>
<reference evidence="1 2" key="1">
    <citation type="submission" date="2018-12" db="EMBL/GenBank/DDBJ databases">
        <authorList>
            <person name="Yang Y."/>
        </authorList>
    </citation>
    <scope>NUCLEOTIDE SEQUENCE [LARGE SCALE GENOMIC DNA]</scope>
    <source>
        <strain evidence="1 2">GSF71</strain>
    </source>
</reference>
<proteinExistence type="predicted"/>
<keyword evidence="2" id="KW-1185">Reference proteome</keyword>
<organism evidence="1 2">
    <name type="scientific">Azospirillum doebereinerae</name>
    <dbReference type="NCBI Taxonomy" id="92933"/>
    <lineage>
        <taxon>Bacteria</taxon>
        <taxon>Pseudomonadati</taxon>
        <taxon>Pseudomonadota</taxon>
        <taxon>Alphaproteobacteria</taxon>
        <taxon>Rhodospirillales</taxon>
        <taxon>Azospirillaceae</taxon>
        <taxon>Azospirillum</taxon>
    </lineage>
</organism>
<comment type="caution">
    <text evidence="1">The sequence shown here is derived from an EMBL/GenBank/DDBJ whole genome shotgun (WGS) entry which is preliminary data.</text>
</comment>
<gene>
    <name evidence="1" type="ORF">EJ913_17150</name>
</gene>
<sequence>MIETVEHQEKALETLALAVSASLGTAAQLFQRPGFMRQQAGKTIVPHDHNPSGCEFGCNQKALLLMRGVLRVDFCEDDQACRYSPLPAARNVSPLVSGGHDVRVIEDIGMKALMRRETGGSQPTMRWLAVHGCEGMGV</sequence>
<dbReference type="AlphaFoldDB" id="A0A433J6S3"/>
<evidence type="ECO:0000313" key="1">
    <source>
        <dbReference type="EMBL" id="RUQ68899.1"/>
    </source>
</evidence>
<accession>A0A433J6S3</accession>
<dbReference type="Proteomes" id="UP000280346">
    <property type="component" value="Unassembled WGS sequence"/>
</dbReference>